<dbReference type="Proteomes" id="UP000289775">
    <property type="component" value="Unassembled WGS sequence"/>
</dbReference>
<evidence type="ECO:0000313" key="2">
    <source>
        <dbReference type="EMBL" id="RYJ42819.1"/>
    </source>
</evidence>
<name>A0A444WA92_9FLAO</name>
<dbReference type="SUPFAM" id="SSF54862">
    <property type="entry name" value="4Fe-4S ferredoxins"/>
    <property type="match status" value="1"/>
</dbReference>
<reference evidence="2 3" key="1">
    <citation type="submission" date="2014-12" db="EMBL/GenBank/DDBJ databases">
        <title>Genome sequence of Flavobacterium beibuense RSKm HC5.</title>
        <authorList>
            <person name="Kim J.F."/>
            <person name="Song J.Y."/>
            <person name="Kwak M.-J."/>
            <person name="Lee S.-W."/>
        </authorList>
    </citation>
    <scope>NUCLEOTIDE SEQUENCE [LARGE SCALE GENOMIC DNA]</scope>
    <source>
        <strain evidence="2 3">RSKm HC5</strain>
    </source>
</reference>
<dbReference type="OrthoDB" id="9795032at2"/>
<evidence type="ECO:0000259" key="1">
    <source>
        <dbReference type="Pfam" id="PF06902"/>
    </source>
</evidence>
<dbReference type="AlphaFoldDB" id="A0A444WA92"/>
<dbReference type="Pfam" id="PF06902">
    <property type="entry name" value="Fer4_19"/>
    <property type="match status" value="1"/>
</dbReference>
<gene>
    <name evidence="2" type="ORF">NU09_1918</name>
</gene>
<feature type="domain" description="Divergent 4Fe-4S mono-cluster" evidence="1">
    <location>
        <begin position="7"/>
        <end position="69"/>
    </location>
</feature>
<dbReference type="InterPro" id="IPR010693">
    <property type="entry name" value="Divergent_4Fe-4S_mono-cluster"/>
</dbReference>
<dbReference type="Gene3D" id="3.30.70.20">
    <property type="match status" value="1"/>
</dbReference>
<sequence length="70" mass="7752">MATIKEYRKDNLTITWEPKKCIHAGICVKTLPKVYNPKGSPWITPEHAPAQAIKDQINACPSGALGYKES</sequence>
<proteinExistence type="predicted"/>
<dbReference type="RefSeq" id="WP_129751049.1">
    <property type="nucleotide sequence ID" value="NZ_JUIW01000006.1"/>
</dbReference>
<accession>A0A444WA92</accession>
<evidence type="ECO:0000313" key="3">
    <source>
        <dbReference type="Proteomes" id="UP000289775"/>
    </source>
</evidence>
<organism evidence="2 3">
    <name type="scientific">Flavobacterium beibuense</name>
    <dbReference type="NCBI Taxonomy" id="657326"/>
    <lineage>
        <taxon>Bacteria</taxon>
        <taxon>Pseudomonadati</taxon>
        <taxon>Bacteroidota</taxon>
        <taxon>Flavobacteriia</taxon>
        <taxon>Flavobacteriales</taxon>
        <taxon>Flavobacteriaceae</taxon>
        <taxon>Flavobacterium</taxon>
    </lineage>
</organism>
<protein>
    <submittedName>
        <fullName evidence="2">DUF1271 domain containing protein</fullName>
    </submittedName>
</protein>
<keyword evidence="3" id="KW-1185">Reference proteome</keyword>
<comment type="caution">
    <text evidence="2">The sequence shown here is derived from an EMBL/GenBank/DDBJ whole genome shotgun (WGS) entry which is preliminary data.</text>
</comment>
<dbReference type="EMBL" id="JUIW01000006">
    <property type="protein sequence ID" value="RYJ42819.1"/>
    <property type="molecule type" value="Genomic_DNA"/>
</dbReference>